<feature type="domain" description="4Fe-4S ferredoxin-type" evidence="8">
    <location>
        <begin position="658"/>
        <end position="690"/>
    </location>
</feature>
<dbReference type="Gene3D" id="3.50.50.60">
    <property type="entry name" value="FAD/NAD(P)-binding domain"/>
    <property type="match status" value="2"/>
</dbReference>
<evidence type="ECO:0000256" key="1">
    <source>
        <dbReference type="ARBA" id="ARBA00022448"/>
    </source>
</evidence>
<dbReference type="SMART" id="SM00100">
    <property type="entry name" value="cNMP"/>
    <property type="match status" value="2"/>
</dbReference>
<dbReference type="Pfam" id="PF00027">
    <property type="entry name" value="cNMP_binding"/>
    <property type="match status" value="2"/>
</dbReference>
<feature type="domain" description="Cyclic nucleotide-binding" evidence="7">
    <location>
        <begin position="511"/>
        <end position="611"/>
    </location>
</feature>
<dbReference type="RefSeq" id="WP_101522040.1">
    <property type="nucleotide sequence ID" value="NZ_PKLZ01000010.1"/>
</dbReference>
<evidence type="ECO:0000259" key="8">
    <source>
        <dbReference type="PROSITE" id="PS51379"/>
    </source>
</evidence>
<dbReference type="OrthoDB" id="9808559at2"/>
<proteinExistence type="predicted"/>
<dbReference type="GO" id="GO:0046872">
    <property type="term" value="F:metal ion binding"/>
    <property type="evidence" value="ECO:0007669"/>
    <property type="project" value="UniProtKB-KW"/>
</dbReference>
<evidence type="ECO:0000256" key="2">
    <source>
        <dbReference type="ARBA" id="ARBA00022485"/>
    </source>
</evidence>
<comment type="caution">
    <text evidence="9">The sequence shown here is derived from an EMBL/GenBank/DDBJ whole genome shotgun (WGS) entry which is preliminary data.</text>
</comment>
<dbReference type="InterPro" id="IPR023753">
    <property type="entry name" value="FAD/NAD-binding_dom"/>
</dbReference>
<dbReference type="PRINTS" id="PR00469">
    <property type="entry name" value="PNDRDTASEII"/>
</dbReference>
<dbReference type="Pfam" id="PF07992">
    <property type="entry name" value="Pyr_redox_2"/>
    <property type="match status" value="1"/>
</dbReference>
<feature type="domain" description="4Fe-4S ferredoxin-type" evidence="8">
    <location>
        <begin position="790"/>
        <end position="823"/>
    </location>
</feature>
<evidence type="ECO:0000256" key="4">
    <source>
        <dbReference type="ARBA" id="ARBA00022982"/>
    </source>
</evidence>
<dbReference type="Gene3D" id="2.60.120.10">
    <property type="entry name" value="Jelly Rolls"/>
    <property type="match status" value="2"/>
</dbReference>
<dbReference type="SUPFAM" id="SSF51206">
    <property type="entry name" value="cAMP-binding domain-like"/>
    <property type="match status" value="2"/>
</dbReference>
<dbReference type="GO" id="GO:0016491">
    <property type="term" value="F:oxidoreductase activity"/>
    <property type="evidence" value="ECO:0007669"/>
    <property type="project" value="InterPro"/>
</dbReference>
<keyword evidence="10" id="KW-1185">Reference proteome</keyword>
<evidence type="ECO:0000256" key="5">
    <source>
        <dbReference type="ARBA" id="ARBA00023004"/>
    </source>
</evidence>
<dbReference type="SUPFAM" id="SSF54862">
    <property type="entry name" value="4Fe-4S ferredoxins"/>
    <property type="match status" value="1"/>
</dbReference>
<dbReference type="Pfam" id="PF13247">
    <property type="entry name" value="Fer4_11"/>
    <property type="match status" value="1"/>
</dbReference>
<dbReference type="InterPro" id="IPR036188">
    <property type="entry name" value="FAD/NAD-bd_sf"/>
</dbReference>
<keyword evidence="4" id="KW-0249">Electron transport</keyword>
<dbReference type="Proteomes" id="UP000234845">
    <property type="component" value="Unassembled WGS sequence"/>
</dbReference>
<evidence type="ECO:0000259" key="7">
    <source>
        <dbReference type="PROSITE" id="PS50042"/>
    </source>
</evidence>
<name>A0A2N5Y032_9GAMM</name>
<dbReference type="Gene3D" id="3.30.70.20">
    <property type="match status" value="2"/>
</dbReference>
<organism evidence="9 10">
    <name type="scientific">Kineobactrum sediminis</name>
    <dbReference type="NCBI Taxonomy" id="1905677"/>
    <lineage>
        <taxon>Bacteria</taxon>
        <taxon>Pseudomonadati</taxon>
        <taxon>Pseudomonadota</taxon>
        <taxon>Gammaproteobacteria</taxon>
        <taxon>Cellvibrionales</taxon>
        <taxon>Halieaceae</taxon>
        <taxon>Kineobactrum</taxon>
    </lineage>
</organism>
<accession>A0A2N5Y032</accession>
<feature type="domain" description="4Fe-4S ferredoxin-type" evidence="8">
    <location>
        <begin position="726"/>
        <end position="755"/>
    </location>
</feature>
<evidence type="ECO:0000256" key="6">
    <source>
        <dbReference type="ARBA" id="ARBA00023014"/>
    </source>
</evidence>
<dbReference type="InterPro" id="IPR050294">
    <property type="entry name" value="RnfB_subfamily"/>
</dbReference>
<dbReference type="PROSITE" id="PS00198">
    <property type="entry name" value="4FE4S_FER_1"/>
    <property type="match status" value="1"/>
</dbReference>
<dbReference type="InterPro" id="IPR000595">
    <property type="entry name" value="cNMP-bd_dom"/>
</dbReference>
<dbReference type="InterPro" id="IPR018490">
    <property type="entry name" value="cNMP-bd_dom_sf"/>
</dbReference>
<evidence type="ECO:0000313" key="10">
    <source>
        <dbReference type="Proteomes" id="UP000234845"/>
    </source>
</evidence>
<keyword evidence="6" id="KW-0411">Iron-sulfur</keyword>
<keyword evidence="3" id="KW-0479">Metal-binding</keyword>
<feature type="domain" description="Cyclic nucleotide-binding" evidence="7">
    <location>
        <begin position="409"/>
        <end position="505"/>
    </location>
</feature>
<dbReference type="CDD" id="cd16367">
    <property type="entry name" value="DMSOR_beta_like"/>
    <property type="match status" value="1"/>
</dbReference>
<keyword evidence="5" id="KW-0408">Iron</keyword>
<dbReference type="PANTHER" id="PTHR42859">
    <property type="entry name" value="OXIDOREDUCTASE"/>
    <property type="match status" value="1"/>
</dbReference>
<dbReference type="GO" id="GO:0051539">
    <property type="term" value="F:4 iron, 4 sulfur cluster binding"/>
    <property type="evidence" value="ECO:0007669"/>
    <property type="project" value="UniProtKB-KW"/>
</dbReference>
<evidence type="ECO:0000313" key="9">
    <source>
        <dbReference type="EMBL" id="PLW81757.1"/>
    </source>
</evidence>
<reference evidence="10" key="1">
    <citation type="submission" date="2017-11" db="EMBL/GenBank/DDBJ databases">
        <title>The draft genome sequence of Chromatocurvus sp. F02.</title>
        <authorList>
            <person name="Du Z.-J."/>
            <person name="Chang Y.-Q."/>
        </authorList>
    </citation>
    <scope>NUCLEOTIDE SEQUENCE [LARGE SCALE GENOMIC DNA]</scope>
    <source>
        <strain evidence="10">F02</strain>
    </source>
</reference>
<protein>
    <submittedName>
        <fullName evidence="9">Cyclic nucleotide-binding protein</fullName>
    </submittedName>
</protein>
<gene>
    <name evidence="9" type="ORF">CWI75_13470</name>
</gene>
<dbReference type="SUPFAM" id="SSF51905">
    <property type="entry name" value="FAD/NAD(P)-binding domain"/>
    <property type="match status" value="1"/>
</dbReference>
<dbReference type="AlphaFoldDB" id="A0A2N5Y032"/>
<keyword evidence="1" id="KW-0813">Transport</keyword>
<keyword evidence="2" id="KW-0004">4Fe-4S</keyword>
<dbReference type="InterPro" id="IPR017900">
    <property type="entry name" value="4Fe4S_Fe_S_CS"/>
</dbReference>
<dbReference type="PRINTS" id="PR00368">
    <property type="entry name" value="FADPNR"/>
</dbReference>
<dbReference type="InterPro" id="IPR017896">
    <property type="entry name" value="4Fe4S_Fe-S-bd"/>
</dbReference>
<dbReference type="InterPro" id="IPR014710">
    <property type="entry name" value="RmlC-like_jellyroll"/>
</dbReference>
<dbReference type="PROSITE" id="PS51379">
    <property type="entry name" value="4FE4S_FER_2"/>
    <property type="match status" value="3"/>
</dbReference>
<dbReference type="EMBL" id="PKLZ01000010">
    <property type="protein sequence ID" value="PLW81757.1"/>
    <property type="molecule type" value="Genomic_DNA"/>
</dbReference>
<evidence type="ECO:0000256" key="3">
    <source>
        <dbReference type="ARBA" id="ARBA00022723"/>
    </source>
</evidence>
<dbReference type="PROSITE" id="PS50042">
    <property type="entry name" value="CNMP_BINDING_3"/>
    <property type="match status" value="2"/>
</dbReference>
<dbReference type="PANTHER" id="PTHR42859:SF10">
    <property type="entry name" value="DIMETHYLSULFOXIDE REDUCTASE CHAIN B"/>
    <property type="match status" value="1"/>
</dbReference>
<dbReference type="CDD" id="cd00038">
    <property type="entry name" value="CAP_ED"/>
    <property type="match status" value="2"/>
</dbReference>
<sequence length="832" mass="89862">MPLLGERFHIAIIGAGPAGLSAAGRAADYDRESGASEPGYVLLEGFSVFAKTIQKYQKGKHVMDEPGFLQLRSPVPFVAGKREEILGAWQDSINAGLNIRYDSEVAAISGSRGQFVLTLQSGAEIEAEHVVLSIGTQGNPRSLGVPGDVESDFMQYTLDDPADFNKETIVVVGAGDAAIENAIALADSGNAVYIVNRRNEFSRAKDGNLSAVLAAINDKGKPFHCRYEASVAGLELPAGSGELGAITLSTPGGEERLPCHRIIARLGTIPPRKFVESCGIEITSASADAVPDVDRHYQSNVPGLYIIGALGGYPLIKQAMNQGYDVIEFIHGKNTKPADYPLLQEQFSGLPYVMDAEDVLTLYQQRIPMFRRMNPLAFRELIIESRIMVSLPPADFARTESRGERSTVFIAAGEPVYRHGEFSTTFYTLVEGEVRLQLEEDGPWHTLKPGQFFGEMSLISGRPRQGDAIASEDCILIETPRRIMVKLMNSNEQVRDGIDRIFIVRALQAAFRPNLPLAELADIAGRIDSCRFNSGEALFTEGEEGESLHLIRSGTVVLSRGSQNMVVAQHHSGDLVGQMALMGAPLRRDTATAAVRTETLKLRRPEFLALVNDQPEHVLTLQGRLSDLLQTTNAMASQPEAARSVGFLMDQGLGEATNALVIDESLCVGCDNCERACAETHGGVSRLNREAGPSFANLHVPVSCRHCELPHCMKDCPPDAIRRSADGEVFITDSCIGCGNCETNCPYDAIKMSYAAPPKPGLWSWLLFGLGSGPGQPETFQPSAADKDRGKKAVKCDACMGQAGGPACVRACPTGAAMRLSPEQFVELVEAR</sequence>